<evidence type="ECO:0000313" key="2">
    <source>
        <dbReference type="Proteomes" id="UP000075476"/>
    </source>
</evidence>
<protein>
    <submittedName>
        <fullName evidence="1">Uncharacterized protein</fullName>
    </submittedName>
</protein>
<dbReference type="EMBL" id="LOMO01000001">
    <property type="protein sequence ID" value="KXY51483.1"/>
    <property type="molecule type" value="Genomic_DNA"/>
</dbReference>
<comment type="caution">
    <text evidence="1">The sequence shown here is derived from an EMBL/GenBank/DDBJ whole genome shotgun (WGS) entry which is preliminary data.</text>
</comment>
<dbReference type="AlphaFoldDB" id="A0A9X0SQT0"/>
<accession>A0A9X0SQT0</accession>
<evidence type="ECO:0000313" key="1">
    <source>
        <dbReference type="EMBL" id="KXY51483.1"/>
    </source>
</evidence>
<sequence length="65" mass="7660">MSFTYKDFLFYSYDKWETKGVRVSSSLPCLKAMHQKTGIVLCGPENSSMIKSRNFMCRFIDMYLK</sequence>
<reference evidence="1 2" key="1">
    <citation type="submission" date="2015-12" db="EMBL/GenBank/DDBJ databases">
        <title>Bacillus cereus Group isolate.</title>
        <authorList>
            <person name="Kovac J."/>
        </authorList>
    </citation>
    <scope>NUCLEOTIDE SEQUENCE [LARGE SCALE GENOMIC DNA]</scope>
    <source>
        <strain evidence="1 2">FSL K6-0073</strain>
    </source>
</reference>
<gene>
    <name evidence="1" type="ORF">AT268_31020</name>
</gene>
<proteinExistence type="predicted"/>
<dbReference type="Proteomes" id="UP000075476">
    <property type="component" value="Unassembled WGS sequence"/>
</dbReference>
<organism evidence="1 2">
    <name type="scientific">Bacillus cereus</name>
    <dbReference type="NCBI Taxonomy" id="1396"/>
    <lineage>
        <taxon>Bacteria</taxon>
        <taxon>Bacillati</taxon>
        <taxon>Bacillota</taxon>
        <taxon>Bacilli</taxon>
        <taxon>Bacillales</taxon>
        <taxon>Bacillaceae</taxon>
        <taxon>Bacillus</taxon>
        <taxon>Bacillus cereus group</taxon>
    </lineage>
</organism>
<name>A0A9X0SQT0_BACCE</name>